<dbReference type="EMBL" id="JAVRDO010000003">
    <property type="protein sequence ID" value="MDX9686590.1"/>
    <property type="molecule type" value="Genomic_DNA"/>
</dbReference>
<dbReference type="Pfam" id="PF07238">
    <property type="entry name" value="PilZ"/>
    <property type="match status" value="1"/>
</dbReference>
<feature type="domain" description="PilZ" evidence="1">
    <location>
        <begin position="79"/>
        <end position="174"/>
    </location>
</feature>
<name>A0ABU5BUY9_9GAMM</name>
<evidence type="ECO:0000313" key="3">
    <source>
        <dbReference type="Proteomes" id="UP001281217"/>
    </source>
</evidence>
<protein>
    <submittedName>
        <fullName evidence="2">PilZ domain-containing protein</fullName>
    </submittedName>
</protein>
<keyword evidence="3" id="KW-1185">Reference proteome</keyword>
<gene>
    <name evidence="2" type="ORF">RED13_000998</name>
</gene>
<organism evidence="2 3">
    <name type="scientific">Halopseudomonas formosensis</name>
    <dbReference type="NCBI Taxonomy" id="1002526"/>
    <lineage>
        <taxon>Bacteria</taxon>
        <taxon>Pseudomonadati</taxon>
        <taxon>Pseudomonadota</taxon>
        <taxon>Gammaproteobacteria</taxon>
        <taxon>Pseudomonadales</taxon>
        <taxon>Pseudomonadaceae</taxon>
        <taxon>Halopseudomonas</taxon>
    </lineage>
</organism>
<dbReference type="Proteomes" id="UP001281217">
    <property type="component" value="Unassembled WGS sequence"/>
</dbReference>
<proteinExistence type="predicted"/>
<dbReference type="InterPro" id="IPR009875">
    <property type="entry name" value="PilZ_domain"/>
</dbReference>
<sequence length="192" mass="21347">MRPDNPPDVHAGYFQLQDHLALDFRLTEPPGDTPSDNPDSPLFGMLGELQVLEHESQHLLRQIGERDRVLAACLKTFSKRIDLLAQATALQLTSDLGSPIPVVISEAGLSFTTDTPLEPGQWIALRLLLSNVTGMATLARIADCRRDPASGRYAIQVSFHHSETQRQLLARYIVQRQAQDIRAAKQNERTST</sequence>
<accession>A0ABU5BUY9</accession>
<comment type="caution">
    <text evidence="2">The sequence shown here is derived from an EMBL/GenBank/DDBJ whole genome shotgun (WGS) entry which is preliminary data.</text>
</comment>
<evidence type="ECO:0000259" key="1">
    <source>
        <dbReference type="Pfam" id="PF07238"/>
    </source>
</evidence>
<dbReference type="RefSeq" id="WP_320330699.1">
    <property type="nucleotide sequence ID" value="NZ_JAVRDO010000003.1"/>
</dbReference>
<evidence type="ECO:0000313" key="2">
    <source>
        <dbReference type="EMBL" id="MDX9686590.1"/>
    </source>
</evidence>
<reference evidence="3" key="1">
    <citation type="submission" date="2023-07" db="EMBL/GenBank/DDBJ databases">
        <authorList>
            <person name="de Witt J."/>
        </authorList>
    </citation>
    <scope>NUCLEOTIDE SEQUENCE [LARGE SCALE GENOMIC DNA]</scope>
    <source>
        <strain evidence="3">FZJ</strain>
    </source>
</reference>